<dbReference type="PANTHER" id="PTHR43057">
    <property type="entry name" value="ARSENITE EFFLUX TRANSPORTER"/>
    <property type="match status" value="1"/>
</dbReference>
<dbReference type="EMBL" id="BAVS01000017">
    <property type="protein sequence ID" value="GAE93904.1"/>
    <property type="molecule type" value="Genomic_DNA"/>
</dbReference>
<dbReference type="InterPro" id="IPR038770">
    <property type="entry name" value="Na+/solute_symporter_sf"/>
</dbReference>
<feature type="transmembrane region" description="Helical" evidence="8">
    <location>
        <begin position="284"/>
        <end position="309"/>
    </location>
</feature>
<dbReference type="Proteomes" id="UP000019102">
    <property type="component" value="Unassembled WGS sequence"/>
</dbReference>
<gene>
    <name evidence="9" type="ORF">JCM21714_3019</name>
</gene>
<feature type="transmembrane region" description="Helical" evidence="8">
    <location>
        <begin position="65"/>
        <end position="88"/>
    </location>
</feature>
<dbReference type="GO" id="GO:0015105">
    <property type="term" value="F:arsenite transmembrane transporter activity"/>
    <property type="evidence" value="ECO:0007669"/>
    <property type="project" value="TreeGrafter"/>
</dbReference>
<dbReference type="GO" id="GO:0015297">
    <property type="term" value="F:antiporter activity"/>
    <property type="evidence" value="ECO:0007669"/>
    <property type="project" value="InterPro"/>
</dbReference>
<accession>W4VMA5</accession>
<dbReference type="RefSeq" id="WP_035724396.1">
    <property type="nucleotide sequence ID" value="NZ_BAVS01000017.1"/>
</dbReference>
<evidence type="ECO:0000256" key="3">
    <source>
        <dbReference type="ARBA" id="ARBA00022448"/>
    </source>
</evidence>
<feature type="transmembrane region" description="Helical" evidence="8">
    <location>
        <begin position="94"/>
        <end position="114"/>
    </location>
</feature>
<feature type="transmembrane region" description="Helical" evidence="8">
    <location>
        <begin position="158"/>
        <end position="181"/>
    </location>
</feature>
<proteinExistence type="inferred from homology"/>
<keyword evidence="3" id="KW-0813">Transport</keyword>
<name>W4VMA5_9BACI</name>
<reference evidence="9 10" key="1">
    <citation type="journal article" date="2014" name="Genome Announc.">
        <title>Draft Genome Sequence of the Boron-Tolerant and Moderately Halotolerant Bacterium Gracilibacillus boraciitolerans JCM 21714T.</title>
        <authorList>
            <person name="Ahmed I."/>
            <person name="Oshima K."/>
            <person name="Suda W."/>
            <person name="Kitamura K."/>
            <person name="Iida T."/>
            <person name="Ohmori Y."/>
            <person name="Fujiwara T."/>
            <person name="Hattori M."/>
            <person name="Ohkuma M."/>
        </authorList>
    </citation>
    <scope>NUCLEOTIDE SEQUENCE [LARGE SCALE GENOMIC DNA]</scope>
    <source>
        <strain evidence="9 10">JCM 21714</strain>
    </source>
</reference>
<evidence type="ECO:0000256" key="2">
    <source>
        <dbReference type="ARBA" id="ARBA00010110"/>
    </source>
</evidence>
<dbReference type="GO" id="GO:0015104">
    <property type="term" value="F:antimonite transmembrane transporter activity"/>
    <property type="evidence" value="ECO:0007669"/>
    <property type="project" value="TreeGrafter"/>
</dbReference>
<protein>
    <submittedName>
        <fullName evidence="9">Arsenical-resistance protein ACR3</fullName>
    </submittedName>
</protein>
<evidence type="ECO:0000256" key="4">
    <source>
        <dbReference type="ARBA" id="ARBA00022475"/>
    </source>
</evidence>
<dbReference type="InterPro" id="IPR002657">
    <property type="entry name" value="BilAc:Na_symport/Acr3"/>
</dbReference>
<evidence type="ECO:0000256" key="5">
    <source>
        <dbReference type="ARBA" id="ARBA00022692"/>
    </source>
</evidence>
<evidence type="ECO:0000313" key="10">
    <source>
        <dbReference type="Proteomes" id="UP000019102"/>
    </source>
</evidence>
<dbReference type="eggNOG" id="COG0798">
    <property type="taxonomic scope" value="Bacteria"/>
</dbReference>
<dbReference type="STRING" id="1298598.JCM21714_3019"/>
<keyword evidence="7 8" id="KW-0472">Membrane</keyword>
<organism evidence="9 10">
    <name type="scientific">Gracilibacillus boraciitolerans JCM 21714</name>
    <dbReference type="NCBI Taxonomy" id="1298598"/>
    <lineage>
        <taxon>Bacteria</taxon>
        <taxon>Bacillati</taxon>
        <taxon>Bacillota</taxon>
        <taxon>Bacilli</taxon>
        <taxon>Bacillales</taxon>
        <taxon>Bacillaceae</taxon>
        <taxon>Gracilibacillus</taxon>
    </lineage>
</organism>
<comment type="similarity">
    <text evidence="2">Belongs to the arsenical resistance-3 (ACR3) (TC 2.A.59) family.</text>
</comment>
<feature type="transmembrane region" description="Helical" evidence="8">
    <location>
        <begin position="193"/>
        <end position="215"/>
    </location>
</feature>
<feature type="transmembrane region" description="Helical" evidence="8">
    <location>
        <begin position="256"/>
        <end position="278"/>
    </location>
</feature>
<keyword evidence="5 8" id="KW-0812">Transmembrane</keyword>
<dbReference type="PANTHER" id="PTHR43057:SF1">
    <property type="entry name" value="ARSENICAL-RESISTANCE PROTEIN 3"/>
    <property type="match status" value="1"/>
</dbReference>
<dbReference type="AlphaFoldDB" id="W4VMA5"/>
<comment type="subcellular location">
    <subcellularLocation>
        <location evidence="1">Cell membrane</location>
        <topology evidence="1">Multi-pass membrane protein</topology>
    </subcellularLocation>
</comment>
<feature type="transmembrane region" description="Helical" evidence="8">
    <location>
        <begin position="35"/>
        <end position="53"/>
    </location>
</feature>
<dbReference type="Pfam" id="PF01758">
    <property type="entry name" value="SBF"/>
    <property type="match status" value="1"/>
</dbReference>
<feature type="transmembrane region" description="Helical" evidence="8">
    <location>
        <begin position="221"/>
        <end position="244"/>
    </location>
</feature>
<keyword evidence="10" id="KW-1185">Reference proteome</keyword>
<dbReference type="OrthoDB" id="3254016at2"/>
<evidence type="ECO:0000313" key="9">
    <source>
        <dbReference type="EMBL" id="GAE93904.1"/>
    </source>
</evidence>
<feature type="transmembrane region" description="Helical" evidence="8">
    <location>
        <begin position="7"/>
        <end position="23"/>
    </location>
</feature>
<keyword evidence="4" id="KW-1003">Cell membrane</keyword>
<evidence type="ECO:0000256" key="6">
    <source>
        <dbReference type="ARBA" id="ARBA00022989"/>
    </source>
</evidence>
<comment type="caution">
    <text evidence="9">The sequence shown here is derived from an EMBL/GenBank/DDBJ whole genome shotgun (WGS) entry which is preliminary data.</text>
</comment>
<dbReference type="InterPro" id="IPR004706">
    <property type="entry name" value="Arsenical-R_Acr3"/>
</dbReference>
<dbReference type="Gene3D" id="1.20.1530.20">
    <property type="match status" value="1"/>
</dbReference>
<evidence type="ECO:0000256" key="8">
    <source>
        <dbReference type="SAM" id="Phobius"/>
    </source>
</evidence>
<evidence type="ECO:0000256" key="7">
    <source>
        <dbReference type="ARBA" id="ARBA00023136"/>
    </source>
</evidence>
<evidence type="ECO:0000256" key="1">
    <source>
        <dbReference type="ARBA" id="ARBA00004651"/>
    </source>
</evidence>
<dbReference type="GO" id="GO:0005886">
    <property type="term" value="C:plasma membrane"/>
    <property type="evidence" value="ECO:0007669"/>
    <property type="project" value="UniProtKB-SubCell"/>
</dbReference>
<keyword evidence="6 8" id="KW-1133">Transmembrane helix</keyword>
<sequence length="314" mass="34909">MGLFKKLYTLFIIASVVTGLIAGQVSGVELYADRFILPLLMMMLYLTLLQIPIKDIKRSFVNRKFAFTSIGMNFVLTPLLAWLLAAIFLEDHPALWLGFIMLMVTPCTDWYIIFTGIAKGNTALSTSILPLNLILQLLLLPVYLYLFSGKVGVVDFQLVVESIILVLMIPFILAFITRHYLYKIEKETVIEKVSSLPIIFLCLAIVAIFASQGSLLLNNLALLFTLISPILLFFVINFMIGRLLGKGLKFGRANTASLNLTTLARNSPVALAIAMTAFPNDPLISLVLVIGPLIELPVLSLLSYIIVLIDRRNQ</sequence>
<feature type="transmembrane region" description="Helical" evidence="8">
    <location>
        <begin position="126"/>
        <end position="146"/>
    </location>
</feature>